<dbReference type="AlphaFoldDB" id="A0A6C0B8Z2"/>
<dbReference type="EMBL" id="MN739097">
    <property type="protein sequence ID" value="QHS88510.1"/>
    <property type="molecule type" value="Genomic_DNA"/>
</dbReference>
<keyword evidence="1" id="KW-0472">Membrane</keyword>
<name>A0A6C0B8Z2_9ZZZZ</name>
<organism evidence="2">
    <name type="scientific">viral metagenome</name>
    <dbReference type="NCBI Taxonomy" id="1070528"/>
    <lineage>
        <taxon>unclassified sequences</taxon>
        <taxon>metagenomes</taxon>
        <taxon>organismal metagenomes</taxon>
    </lineage>
</organism>
<protein>
    <recommendedName>
        <fullName evidence="3">Prolyl 4-hydroxylase alpha subunit Fe(2+) 2OG dioxygenase domain-containing protein</fullName>
    </recommendedName>
</protein>
<dbReference type="Gene3D" id="2.60.120.620">
    <property type="entry name" value="q2cbj1_9rhob like domain"/>
    <property type="match status" value="1"/>
</dbReference>
<evidence type="ECO:0000256" key="1">
    <source>
        <dbReference type="SAM" id="Phobius"/>
    </source>
</evidence>
<dbReference type="SUPFAM" id="SSF51197">
    <property type="entry name" value="Clavaminate synthase-like"/>
    <property type="match status" value="1"/>
</dbReference>
<evidence type="ECO:0000313" key="2">
    <source>
        <dbReference type="EMBL" id="QHS88510.1"/>
    </source>
</evidence>
<proteinExistence type="predicted"/>
<feature type="transmembrane region" description="Helical" evidence="1">
    <location>
        <begin position="7"/>
        <end position="23"/>
    </location>
</feature>
<keyword evidence="1" id="KW-1133">Transmembrane helix</keyword>
<accession>A0A6C0B8Z2</accession>
<evidence type="ECO:0008006" key="3">
    <source>
        <dbReference type="Google" id="ProtNLM"/>
    </source>
</evidence>
<reference evidence="2" key="1">
    <citation type="journal article" date="2020" name="Nature">
        <title>Giant virus diversity and host interactions through global metagenomics.</title>
        <authorList>
            <person name="Schulz F."/>
            <person name="Roux S."/>
            <person name="Paez-Espino D."/>
            <person name="Jungbluth S."/>
            <person name="Walsh D.A."/>
            <person name="Denef V.J."/>
            <person name="McMahon K.D."/>
            <person name="Konstantinidis K.T."/>
            <person name="Eloe-Fadrosh E.A."/>
            <person name="Kyrpides N.C."/>
            <person name="Woyke T."/>
        </authorList>
    </citation>
    <scope>NUCLEOTIDE SEQUENCE</scope>
    <source>
        <strain evidence="2">GVMAG-M-3300010158-55</strain>
    </source>
</reference>
<keyword evidence="1" id="KW-0812">Transmembrane</keyword>
<sequence length="250" mass="29359">MKHKQNKYIYILIVILYVVYYFFEESENYTTSINLRTLEKDGFCVLYNPQYIKTISEPCIKLQEDVLSHLPDGYVFMDYIYKINDGALSTFHRDVTSSKTIYKTDYPVYTLILYKYEGDLLSVCPNSNATHPFVGSRIVNVEGKAGTCFLFDCDLLHAGCTNYCKERHVIQYKLCHQQDIHKLSHLQGIRNEKNDVCSLTLYNSMMRKLSYYFQLPINSILYPLMIKRENKKTIIGKIQSFIPIKYYNNV</sequence>